<dbReference type="InterPro" id="IPR001841">
    <property type="entry name" value="Znf_RING"/>
</dbReference>
<feature type="compositionally biased region" description="Polar residues" evidence="3">
    <location>
        <begin position="390"/>
        <end position="416"/>
    </location>
</feature>
<evidence type="ECO:0000259" key="4">
    <source>
        <dbReference type="Pfam" id="PF14634"/>
    </source>
</evidence>
<dbReference type="EMBL" id="OZ037946">
    <property type="protein sequence ID" value="CAL1704720.1"/>
    <property type="molecule type" value="Genomic_DNA"/>
</dbReference>
<dbReference type="InterPro" id="IPR042123">
    <property type="entry name" value="Zip3/RNF212-like"/>
</dbReference>
<reference evidence="6" key="1">
    <citation type="submission" date="2024-04" db="EMBL/GenBank/DDBJ databases">
        <authorList>
            <person name="Shaw F."/>
            <person name="Minotto A."/>
        </authorList>
    </citation>
    <scope>NUCLEOTIDE SEQUENCE [LARGE SCALE GENOMIC DNA]</scope>
</reference>
<keyword evidence="2" id="KW-0175">Coiled coil</keyword>
<sequence length="423" mass="47277">MSKIDSNVQPEFDFWEFVACSSCHLPFSTDAGGQPQVPFWITECGHVVCNHHLRPDQRCAECGAQGIQVAPLQREMDAPMSDWFRSAPQAMDAVAYSIRFQIETMASLVRYYKRKCSQQHSLLERAKADVQEKKLLRKQVEELQAENQHLRNYTGYGQYEPSETVNVNGKRRMTAIKRHANGVHSDSSPRSITIAVGPDRLTLPVAQQHRTSSMRQQFNSDDSIYQHSQARYMSSHSVPRDRPGSSRFVEQFAYDPPPTQQLNQSAMPALSRTPGRLADQSNARKSSQANTNFQNSMMPPPSARKMMPPPPTPQLASGWTLRPAHLQHPSVDLMQPQANASNRPTAATPLRKSGQTTSNANLNRFLPSLAQNQVPPQQKTSHPQRFVLPTASSNQTALPHPSSRNVNGSGQRTQFVPTPRGPK</sequence>
<feature type="compositionally biased region" description="Polar residues" evidence="3">
    <location>
        <begin position="336"/>
        <end position="345"/>
    </location>
</feature>
<dbReference type="PANTHER" id="PTHR22663:SF17">
    <property type="entry name" value="RING FINGER PROTEIN NARYA-RELATED"/>
    <property type="match status" value="1"/>
</dbReference>
<name>A0ABP1DA27_9APHY</name>
<dbReference type="Pfam" id="PF14634">
    <property type="entry name" value="zf-RING_5"/>
    <property type="match status" value="1"/>
</dbReference>
<feature type="compositionally biased region" description="Pro residues" evidence="3">
    <location>
        <begin position="298"/>
        <end position="313"/>
    </location>
</feature>
<protein>
    <recommendedName>
        <fullName evidence="4">RING-type domain-containing protein</fullName>
    </recommendedName>
</protein>
<evidence type="ECO:0000256" key="3">
    <source>
        <dbReference type="SAM" id="MobiDB-lite"/>
    </source>
</evidence>
<dbReference type="Proteomes" id="UP001497453">
    <property type="component" value="Chromosome 3"/>
</dbReference>
<accession>A0ABP1DA27</accession>
<evidence type="ECO:0000256" key="1">
    <source>
        <dbReference type="ARBA" id="ARBA00023254"/>
    </source>
</evidence>
<evidence type="ECO:0000256" key="2">
    <source>
        <dbReference type="SAM" id="Coils"/>
    </source>
</evidence>
<feature type="compositionally biased region" description="Polar residues" evidence="3">
    <location>
        <begin position="353"/>
        <end position="362"/>
    </location>
</feature>
<feature type="region of interest" description="Disordered" evidence="3">
    <location>
        <begin position="336"/>
        <end position="423"/>
    </location>
</feature>
<gene>
    <name evidence="5" type="ORF">GFSPODELE1_LOCUS5118</name>
</gene>
<proteinExistence type="predicted"/>
<feature type="compositionally biased region" description="Polar residues" evidence="3">
    <location>
        <begin position="279"/>
        <end position="296"/>
    </location>
</feature>
<feature type="coiled-coil region" evidence="2">
    <location>
        <begin position="123"/>
        <end position="153"/>
    </location>
</feature>
<keyword evidence="1" id="KW-0469">Meiosis</keyword>
<evidence type="ECO:0000313" key="6">
    <source>
        <dbReference type="Proteomes" id="UP001497453"/>
    </source>
</evidence>
<evidence type="ECO:0000313" key="5">
    <source>
        <dbReference type="EMBL" id="CAL1704720.1"/>
    </source>
</evidence>
<keyword evidence="6" id="KW-1185">Reference proteome</keyword>
<feature type="region of interest" description="Disordered" evidence="3">
    <location>
        <begin position="230"/>
        <end position="318"/>
    </location>
</feature>
<feature type="domain" description="RING-type" evidence="4">
    <location>
        <begin position="20"/>
        <end position="63"/>
    </location>
</feature>
<organism evidence="5 6">
    <name type="scientific">Somion occarium</name>
    <dbReference type="NCBI Taxonomy" id="3059160"/>
    <lineage>
        <taxon>Eukaryota</taxon>
        <taxon>Fungi</taxon>
        <taxon>Dikarya</taxon>
        <taxon>Basidiomycota</taxon>
        <taxon>Agaricomycotina</taxon>
        <taxon>Agaricomycetes</taxon>
        <taxon>Polyporales</taxon>
        <taxon>Cerrenaceae</taxon>
        <taxon>Somion</taxon>
    </lineage>
</organism>
<feature type="compositionally biased region" description="Polar residues" evidence="3">
    <location>
        <begin position="369"/>
        <end position="383"/>
    </location>
</feature>
<dbReference type="PANTHER" id="PTHR22663">
    <property type="entry name" value="RING FINGER PROTEIN NARYA-RELATED"/>
    <property type="match status" value="1"/>
</dbReference>